<evidence type="ECO:0000313" key="5">
    <source>
        <dbReference type="Proteomes" id="UP000193240"/>
    </source>
</evidence>
<evidence type="ECO:0000256" key="2">
    <source>
        <dbReference type="PROSITE-ProRule" id="PRU01161"/>
    </source>
</evidence>
<dbReference type="Pfam" id="PF01734">
    <property type="entry name" value="Patatin"/>
    <property type="match status" value="1"/>
</dbReference>
<protein>
    <recommendedName>
        <fullName evidence="3">PNPLA domain-containing protein</fullName>
    </recommendedName>
</protein>
<feature type="active site" description="Nucleophile" evidence="2">
    <location>
        <position position="64"/>
    </location>
</feature>
<feature type="domain" description="PNPLA" evidence="3">
    <location>
        <begin position="16"/>
        <end position="217"/>
    </location>
</feature>
<dbReference type="InterPro" id="IPR027417">
    <property type="entry name" value="P-loop_NTPase"/>
</dbReference>
<feature type="short sequence motif" description="GXSXG" evidence="2">
    <location>
        <begin position="62"/>
        <end position="66"/>
    </location>
</feature>
<dbReference type="InParanoid" id="A0A1Y2LZG8"/>
<dbReference type="Pfam" id="PF13374">
    <property type="entry name" value="TPR_10"/>
    <property type="match status" value="2"/>
</dbReference>
<keyword evidence="2" id="KW-0442">Lipid degradation</keyword>
<dbReference type="GO" id="GO:0016787">
    <property type="term" value="F:hydrolase activity"/>
    <property type="evidence" value="ECO:0007669"/>
    <property type="project" value="UniProtKB-UniRule"/>
</dbReference>
<sequence length="1077" mass="122761">MAGEANPIDKTGLCLLSLDGGGVRGLSTLYILKGLMQRLNHERQNEGLPAVKPCEIFDLIGGTSTGGLIAIMLGRLEMTVEACIVAYEELMKAVFETKSSWLPISWSAQTKAQFDSGKLRNAIEKVIIDNGESAEELFNDGRERSCRVFVCAMAYETTGITRLRSYPLQGKSNVLATICEAALATSAATGYFDPVHIKSRRFEDGALGANNPAEEVEREAADIWCSESRGLQPLVKCFVSVGTGNPGKNAVEDNMLKFLSRTLPALATETERTEARMIERWAPQFTGKRFFRLNVDQGLQDVGLAEYKEQGKIEVATEEYLNHIRQIVSVRDCVLNLKEKQNETSLAFEAAMQDFNLRMVRFQSQPRVFHNIPFPRNTRFRGRDDHLRILQSMMLDGHGGQKIAITGLGGIGKTQIVLELAYRMQAETPDCSIFWIPAINKEGLEQVYSEIIQRLEIPGYDDEKADSKVLLQRYLSQENPGRWLLIFDNADDIDMWLGHDGEHKCLVDRLPRSDGGRIIFTTRDKKTAVKLASSQIVTVLEADEDMAEELLNAYLIQEEHSNDRAASQRFLRELSFLPLAIVQAASYINENGITLMEYLDLFGRQENAMELLTKDFEDEGRYRELKSPVARTWLISFEKVQARDPLASDYLSFIACIGPAAVPQSLLPPGQSSVLETEAVGLLVAYSFITRRETRTTIDVHPLVRLATQNWLRQQNKLGEWITRVMGRLESIFSAPDVYSQLWRACLPHGQHVLQHLSSNDWTGALELRESFSQCLVLDGRYDDAVESIQKAQNMRIDMQGEHDEENLKNKVSLACIYKKQRRWGMAEKAEREVMAITKDIFGEDHEDTLYSMDRLSIILRNQKRWAETEALELELIRLRAEKHGMTHVDTQQNRECLIVALKEQRKWNEAEQVILSLLKERRQTLRHDHMDIFQARKDLAQIYCDQGRCQDAEDIARELMMTRLESYEDVILILKALVKLYWDQKLWLKAEEILLWIIETTKDDKEKEESTTRLTRLYHIQEHWDKAAHILQQLEKAQKKALGDDHKDVLQTISRLATSIESKSSGLSLKQCFNSC</sequence>
<dbReference type="Gene3D" id="3.40.1090.10">
    <property type="entry name" value="Cytosolic phospholipase A2 catalytic domain"/>
    <property type="match status" value="1"/>
</dbReference>
<feature type="active site" description="Proton acceptor" evidence="2">
    <location>
        <position position="204"/>
    </location>
</feature>
<dbReference type="GO" id="GO:0046486">
    <property type="term" value="P:glycerolipid metabolic process"/>
    <property type="evidence" value="ECO:0007669"/>
    <property type="project" value="UniProtKB-ARBA"/>
</dbReference>
<dbReference type="SUPFAM" id="SSF52151">
    <property type="entry name" value="FabD/lysophospholipase-like"/>
    <property type="match status" value="1"/>
</dbReference>
<dbReference type="PANTHER" id="PTHR46082:SF6">
    <property type="entry name" value="AAA+ ATPASE DOMAIN-CONTAINING PROTEIN-RELATED"/>
    <property type="match status" value="1"/>
</dbReference>
<dbReference type="SUPFAM" id="SSF48452">
    <property type="entry name" value="TPR-like"/>
    <property type="match status" value="2"/>
</dbReference>
<accession>A0A1Y2LZG8</accession>
<evidence type="ECO:0000256" key="1">
    <source>
        <dbReference type="ARBA" id="ARBA00023098"/>
    </source>
</evidence>
<dbReference type="SUPFAM" id="SSF52540">
    <property type="entry name" value="P-loop containing nucleoside triphosphate hydrolases"/>
    <property type="match status" value="1"/>
</dbReference>
<dbReference type="Pfam" id="PF00931">
    <property type="entry name" value="NB-ARC"/>
    <property type="match status" value="1"/>
</dbReference>
<dbReference type="InterPro" id="IPR011990">
    <property type="entry name" value="TPR-like_helical_dom_sf"/>
</dbReference>
<feature type="short sequence motif" description="DGA/G" evidence="2">
    <location>
        <begin position="204"/>
        <end position="206"/>
    </location>
</feature>
<dbReference type="PROSITE" id="PS51635">
    <property type="entry name" value="PNPLA"/>
    <property type="match status" value="1"/>
</dbReference>
<keyword evidence="2" id="KW-0378">Hydrolase</keyword>
<dbReference type="OMA" id="CAIFWIP"/>
<dbReference type="GO" id="GO:0016042">
    <property type="term" value="P:lipid catabolic process"/>
    <property type="evidence" value="ECO:0007669"/>
    <property type="project" value="UniProtKB-UniRule"/>
</dbReference>
<gene>
    <name evidence="4" type="ORF">B5807_06739</name>
</gene>
<dbReference type="InterPro" id="IPR002182">
    <property type="entry name" value="NB-ARC"/>
</dbReference>
<organism evidence="4 5">
    <name type="scientific">Epicoccum nigrum</name>
    <name type="common">Soil fungus</name>
    <name type="synonym">Epicoccum purpurascens</name>
    <dbReference type="NCBI Taxonomy" id="105696"/>
    <lineage>
        <taxon>Eukaryota</taxon>
        <taxon>Fungi</taxon>
        <taxon>Dikarya</taxon>
        <taxon>Ascomycota</taxon>
        <taxon>Pezizomycotina</taxon>
        <taxon>Dothideomycetes</taxon>
        <taxon>Pleosporomycetidae</taxon>
        <taxon>Pleosporales</taxon>
        <taxon>Pleosporineae</taxon>
        <taxon>Didymellaceae</taxon>
        <taxon>Epicoccum</taxon>
    </lineage>
</organism>
<dbReference type="CDD" id="cd07216">
    <property type="entry name" value="Pat17_PNPLA8_PNPLA9_like3"/>
    <property type="match status" value="1"/>
</dbReference>
<dbReference type="Proteomes" id="UP000193240">
    <property type="component" value="Unassembled WGS sequence"/>
</dbReference>
<dbReference type="Gene3D" id="3.40.50.300">
    <property type="entry name" value="P-loop containing nucleotide triphosphate hydrolases"/>
    <property type="match status" value="1"/>
</dbReference>
<dbReference type="EMBL" id="KZ107845">
    <property type="protein sequence ID" value="OSS48939.1"/>
    <property type="molecule type" value="Genomic_DNA"/>
</dbReference>
<dbReference type="InterPro" id="IPR016035">
    <property type="entry name" value="Acyl_Trfase/lysoPLipase"/>
</dbReference>
<evidence type="ECO:0000313" key="4">
    <source>
        <dbReference type="EMBL" id="OSS48939.1"/>
    </source>
</evidence>
<keyword evidence="5" id="KW-1185">Reference proteome</keyword>
<evidence type="ECO:0000259" key="3">
    <source>
        <dbReference type="PROSITE" id="PS51635"/>
    </source>
</evidence>
<dbReference type="GO" id="GO:0043531">
    <property type="term" value="F:ADP binding"/>
    <property type="evidence" value="ECO:0007669"/>
    <property type="project" value="InterPro"/>
</dbReference>
<dbReference type="InterPro" id="IPR053137">
    <property type="entry name" value="NLR-like"/>
</dbReference>
<reference evidence="4 5" key="1">
    <citation type="journal article" date="2017" name="Genome Announc.">
        <title>Genome sequence of the saprophytic ascomycete Epicoccum nigrum ICMP 19927 strain isolated from New Zealand.</title>
        <authorList>
            <person name="Fokin M."/>
            <person name="Fleetwood D."/>
            <person name="Weir B.S."/>
            <person name="Villas-Boas S.G."/>
        </authorList>
    </citation>
    <scope>NUCLEOTIDE SEQUENCE [LARGE SCALE GENOMIC DNA]</scope>
    <source>
        <strain evidence="4 5">ICMP 19927</strain>
    </source>
</reference>
<dbReference type="InterPro" id="IPR002641">
    <property type="entry name" value="PNPLA_dom"/>
</dbReference>
<proteinExistence type="predicted"/>
<name>A0A1Y2LZG8_EPING</name>
<feature type="short sequence motif" description="GXGXXG" evidence="2">
    <location>
        <begin position="20"/>
        <end position="25"/>
    </location>
</feature>
<keyword evidence="1 2" id="KW-0443">Lipid metabolism</keyword>
<dbReference type="AlphaFoldDB" id="A0A1Y2LZG8"/>
<dbReference type="STRING" id="105696.A0A1Y2LZG8"/>
<dbReference type="Gene3D" id="1.25.40.10">
    <property type="entry name" value="Tetratricopeptide repeat domain"/>
    <property type="match status" value="2"/>
</dbReference>
<dbReference type="PANTHER" id="PTHR46082">
    <property type="entry name" value="ATP/GTP-BINDING PROTEIN-RELATED"/>
    <property type="match status" value="1"/>
</dbReference>